<organism evidence="3 4">
    <name type="scientific">Thalassotalea nanhaiensis</name>
    <dbReference type="NCBI Taxonomy" id="3065648"/>
    <lineage>
        <taxon>Bacteria</taxon>
        <taxon>Pseudomonadati</taxon>
        <taxon>Pseudomonadota</taxon>
        <taxon>Gammaproteobacteria</taxon>
        <taxon>Alteromonadales</taxon>
        <taxon>Colwelliaceae</taxon>
        <taxon>Thalassotalea</taxon>
    </lineage>
</organism>
<evidence type="ECO:0000259" key="1">
    <source>
        <dbReference type="Pfam" id="PF02625"/>
    </source>
</evidence>
<evidence type="ECO:0000313" key="4">
    <source>
        <dbReference type="Proteomes" id="UP001248581"/>
    </source>
</evidence>
<dbReference type="Proteomes" id="UP001248581">
    <property type="component" value="Chromosome"/>
</dbReference>
<dbReference type="Pfam" id="PF13478">
    <property type="entry name" value="XdhC_C"/>
    <property type="match status" value="1"/>
</dbReference>
<protein>
    <submittedName>
        <fullName evidence="3">XdhC family protein</fullName>
    </submittedName>
</protein>
<reference evidence="4" key="1">
    <citation type="submission" date="2023-09" db="EMBL/GenBank/DDBJ databases">
        <authorList>
            <person name="Li S."/>
            <person name="Li X."/>
            <person name="Zhang C."/>
            <person name="Zhao Z."/>
        </authorList>
    </citation>
    <scope>NUCLEOTIDE SEQUENCE [LARGE SCALE GENOMIC DNA]</scope>
    <source>
        <strain evidence="4">SQ345</strain>
    </source>
</reference>
<proteinExistence type="predicted"/>
<dbReference type="PANTHER" id="PTHR30388">
    <property type="entry name" value="ALDEHYDE OXIDOREDUCTASE MOLYBDENUM COFACTOR ASSEMBLY PROTEIN"/>
    <property type="match status" value="1"/>
</dbReference>
<dbReference type="InterPro" id="IPR003777">
    <property type="entry name" value="XdhC_CoxI"/>
</dbReference>
<name>A0ABY9TDY5_9GAMM</name>
<feature type="domain" description="XdhC- CoxI" evidence="1">
    <location>
        <begin position="15"/>
        <end position="65"/>
    </location>
</feature>
<dbReference type="EMBL" id="CP134146">
    <property type="protein sequence ID" value="WNC67058.1"/>
    <property type="molecule type" value="Genomic_DNA"/>
</dbReference>
<evidence type="ECO:0000259" key="2">
    <source>
        <dbReference type="Pfam" id="PF13478"/>
    </source>
</evidence>
<dbReference type="InterPro" id="IPR027051">
    <property type="entry name" value="XdhC_Rossmann_dom"/>
</dbReference>
<dbReference type="PANTHER" id="PTHR30388:SF4">
    <property type="entry name" value="MOLYBDENUM COFACTOR INSERTION CHAPERONE PAOD"/>
    <property type="match status" value="1"/>
</dbReference>
<dbReference type="InterPro" id="IPR052698">
    <property type="entry name" value="MoCofactor_Util/Proc"/>
</dbReference>
<sequence length="327" mass="36429">MQLTDINVITKAQQWLSDNRTIWLCTILKTYGSAPRPIGSIFLTDGDERVGSISGGCLEDAFVNMIKQGKFLTPAELFTYGEHAVEQDIIRELPCGGTIRLLVENFTPTTINHAAITHWLELAQTQQAFVREIFFTDKISTTKPFIDDSVRQVIETSASVQLAYAQVYSLLLVGIGQVTEHIAQLGLQAGFDVKVCDMRKELASSWHFTKANGGVDIHWQSPDEFIEQYANKRSAVLALAHDPRVDDVAMMSVFDTPAFYIGAMGSMRTTVKRHERLKRICSLSDDQLSRLIAPIGLNIGSKTPFEIAISTMADIIRVRHGINKELL</sequence>
<dbReference type="Pfam" id="PF02625">
    <property type="entry name" value="XdhC_CoxI"/>
    <property type="match status" value="1"/>
</dbReference>
<feature type="domain" description="XdhC Rossmann" evidence="2">
    <location>
        <begin position="170"/>
        <end position="315"/>
    </location>
</feature>
<evidence type="ECO:0000313" key="3">
    <source>
        <dbReference type="EMBL" id="WNC67058.1"/>
    </source>
</evidence>
<keyword evidence="4" id="KW-1185">Reference proteome</keyword>
<dbReference type="RefSeq" id="WP_348386222.1">
    <property type="nucleotide sequence ID" value="NZ_CP134146.1"/>
</dbReference>
<gene>
    <name evidence="3" type="ORF">RI845_11035</name>
</gene>
<accession>A0ABY9TDY5</accession>
<dbReference type="Gene3D" id="3.40.50.720">
    <property type="entry name" value="NAD(P)-binding Rossmann-like Domain"/>
    <property type="match status" value="1"/>
</dbReference>